<gene>
    <name evidence="1" type="ORF">LMG29542_01982</name>
</gene>
<proteinExistence type="predicted"/>
<reference evidence="1 2" key="1">
    <citation type="submission" date="2020-04" db="EMBL/GenBank/DDBJ databases">
        <authorList>
            <person name="De Canck E."/>
        </authorList>
    </citation>
    <scope>NUCLEOTIDE SEQUENCE [LARGE SCALE GENOMIC DNA]</scope>
    <source>
        <strain evidence="1 2">LMG 29542</strain>
    </source>
</reference>
<organism evidence="1 2">
    <name type="scientific">Paraburkholderia humisilvae</name>
    <dbReference type="NCBI Taxonomy" id="627669"/>
    <lineage>
        <taxon>Bacteria</taxon>
        <taxon>Pseudomonadati</taxon>
        <taxon>Pseudomonadota</taxon>
        <taxon>Betaproteobacteria</taxon>
        <taxon>Burkholderiales</taxon>
        <taxon>Burkholderiaceae</taxon>
        <taxon>Paraburkholderia</taxon>
    </lineage>
</organism>
<name>A0A6J5DGA2_9BURK</name>
<dbReference type="AlphaFoldDB" id="A0A6J5DGA2"/>
<evidence type="ECO:0000313" key="1">
    <source>
        <dbReference type="EMBL" id="CAB3753279.1"/>
    </source>
</evidence>
<accession>A0A6J5DGA2</accession>
<sequence length="80" mass="8465">MIRSRRGRSASCKPVRLELQKVLSEPFRYMKMKILLAACAVLAVLSCAACAQGGASTPVAGSAGSIQMYGTMDEGVSVRK</sequence>
<protein>
    <submittedName>
        <fullName evidence="1">Uncharacterized protein</fullName>
    </submittedName>
</protein>
<evidence type="ECO:0000313" key="2">
    <source>
        <dbReference type="Proteomes" id="UP000494363"/>
    </source>
</evidence>
<keyword evidence="2" id="KW-1185">Reference proteome</keyword>
<dbReference type="Proteomes" id="UP000494363">
    <property type="component" value="Unassembled WGS sequence"/>
</dbReference>
<dbReference type="EMBL" id="CADIKH010000008">
    <property type="protein sequence ID" value="CAB3753279.1"/>
    <property type="molecule type" value="Genomic_DNA"/>
</dbReference>